<proteinExistence type="predicted"/>
<protein>
    <recommendedName>
        <fullName evidence="1">Suppressor of fused-like domain-containing protein</fullName>
    </recommendedName>
</protein>
<name>A0ABP5I655_9ACTN</name>
<dbReference type="Pfam" id="PF05076">
    <property type="entry name" value="SUFU"/>
    <property type="match status" value="1"/>
</dbReference>
<dbReference type="RefSeq" id="WP_344532992.1">
    <property type="nucleotide sequence ID" value="NZ_BAAAPE010000015.1"/>
</dbReference>
<feature type="domain" description="Suppressor of fused-like" evidence="1">
    <location>
        <begin position="35"/>
        <end position="182"/>
    </location>
</feature>
<sequence>MPAPVILRDVFHSLRGELGEEDTGVTFDNGPAPLDRIDVMIHRAPGPSGATVFTTIGMSAHEMPPADGRPGGRAELRLHRRGALDQRAEGALAMRLANLAAYPWTNGRPLGWGEVVSFQDDTPTFPGCPRAFLAGPWTQDQPSFFETTEDPVRVLHVVPLTEQERATALTATPESFFGDLLTRRDVLSPPPGA</sequence>
<accession>A0ABP5I655</accession>
<dbReference type="Proteomes" id="UP001500016">
    <property type="component" value="Unassembled WGS sequence"/>
</dbReference>
<reference evidence="3" key="1">
    <citation type="journal article" date="2019" name="Int. J. Syst. Evol. Microbiol.">
        <title>The Global Catalogue of Microorganisms (GCM) 10K type strain sequencing project: providing services to taxonomists for standard genome sequencing and annotation.</title>
        <authorList>
            <consortium name="The Broad Institute Genomics Platform"/>
            <consortium name="The Broad Institute Genome Sequencing Center for Infectious Disease"/>
            <person name="Wu L."/>
            <person name="Ma J."/>
        </authorList>
    </citation>
    <scope>NUCLEOTIDE SEQUENCE [LARGE SCALE GENOMIC DNA]</scope>
    <source>
        <strain evidence="3">JCM 15478</strain>
    </source>
</reference>
<dbReference type="EMBL" id="BAAAPE010000015">
    <property type="protein sequence ID" value="GAA2094599.1"/>
    <property type="molecule type" value="Genomic_DNA"/>
</dbReference>
<organism evidence="2 3">
    <name type="scientific">Streptomyces albiaxialis</name>
    <dbReference type="NCBI Taxonomy" id="329523"/>
    <lineage>
        <taxon>Bacteria</taxon>
        <taxon>Bacillati</taxon>
        <taxon>Actinomycetota</taxon>
        <taxon>Actinomycetes</taxon>
        <taxon>Kitasatosporales</taxon>
        <taxon>Streptomycetaceae</taxon>
        <taxon>Streptomyces</taxon>
    </lineage>
</organism>
<dbReference type="InterPro" id="IPR020941">
    <property type="entry name" value="SUFU-like_domain"/>
</dbReference>
<keyword evidence="3" id="KW-1185">Reference proteome</keyword>
<comment type="caution">
    <text evidence="2">The sequence shown here is derived from an EMBL/GenBank/DDBJ whole genome shotgun (WGS) entry which is preliminary data.</text>
</comment>
<gene>
    <name evidence="2" type="ORF">GCM10009801_62800</name>
</gene>
<evidence type="ECO:0000313" key="2">
    <source>
        <dbReference type="EMBL" id="GAA2094599.1"/>
    </source>
</evidence>
<evidence type="ECO:0000259" key="1">
    <source>
        <dbReference type="Pfam" id="PF05076"/>
    </source>
</evidence>
<evidence type="ECO:0000313" key="3">
    <source>
        <dbReference type="Proteomes" id="UP001500016"/>
    </source>
</evidence>